<gene>
    <name evidence="2" type="ORF">EOD41_14415</name>
</gene>
<accession>A0A437MR68</accession>
<evidence type="ECO:0000313" key="2">
    <source>
        <dbReference type="EMBL" id="RVU00150.1"/>
    </source>
</evidence>
<feature type="chain" id="PRO_5019332911" evidence="1">
    <location>
        <begin position="28"/>
        <end position="254"/>
    </location>
</feature>
<sequence>MTNQFRKLCTIMVLSAMCILLVNPVMAQTDGEAKSLVKWNVLGLASKNISFQYERAVGKKISVALNLGITPKSGLPFKSTIEDIADDDEVSRQIGGLKTGSFSITPEVRFYMGNSALKGFYLAPYVRYTTNSYELPYKFDSIDSGDGSTFERSIFADGNTKVFTGGLMFGSQHKLGGMFYLNWWLGAGIGSISGKVTGTASLNEQEQQEIRDQLNDIDVPLIDLESQVNNNGVRIDVSGTGISARLGLAIGIRF</sequence>
<keyword evidence="3" id="KW-1185">Reference proteome</keyword>
<proteinExistence type="predicted"/>
<organism evidence="2 3">
    <name type="scientific">Mucilaginibacter limnophilus</name>
    <dbReference type="NCBI Taxonomy" id="1932778"/>
    <lineage>
        <taxon>Bacteria</taxon>
        <taxon>Pseudomonadati</taxon>
        <taxon>Bacteroidota</taxon>
        <taxon>Sphingobacteriia</taxon>
        <taxon>Sphingobacteriales</taxon>
        <taxon>Sphingobacteriaceae</taxon>
        <taxon>Mucilaginibacter</taxon>
    </lineage>
</organism>
<keyword evidence="1" id="KW-0732">Signal</keyword>
<comment type="caution">
    <text evidence="2">The sequence shown here is derived from an EMBL/GenBank/DDBJ whole genome shotgun (WGS) entry which is preliminary data.</text>
</comment>
<evidence type="ECO:0000256" key="1">
    <source>
        <dbReference type="SAM" id="SignalP"/>
    </source>
</evidence>
<dbReference type="EMBL" id="SACK01000006">
    <property type="protein sequence ID" value="RVU00150.1"/>
    <property type="molecule type" value="Genomic_DNA"/>
</dbReference>
<name>A0A437MR68_9SPHI</name>
<evidence type="ECO:0000313" key="3">
    <source>
        <dbReference type="Proteomes" id="UP000282759"/>
    </source>
</evidence>
<feature type="signal peptide" evidence="1">
    <location>
        <begin position="1"/>
        <end position="27"/>
    </location>
</feature>
<protein>
    <submittedName>
        <fullName evidence="2">DUF3575 domain-containing protein</fullName>
    </submittedName>
</protein>
<dbReference type="AlphaFoldDB" id="A0A437MR68"/>
<dbReference type="OrthoDB" id="1118958at2"/>
<dbReference type="Proteomes" id="UP000282759">
    <property type="component" value="Unassembled WGS sequence"/>
</dbReference>
<reference evidence="2 3" key="1">
    <citation type="submission" date="2019-01" db="EMBL/GenBank/DDBJ databases">
        <authorList>
            <person name="Chen W.-M."/>
        </authorList>
    </citation>
    <scope>NUCLEOTIDE SEQUENCE [LARGE SCALE GENOMIC DNA]</scope>
    <source>
        <strain evidence="2 3">YBJ-36</strain>
    </source>
</reference>